<organism evidence="8">
    <name type="scientific">Eremomyces bilateralis CBS 781.70</name>
    <dbReference type="NCBI Taxonomy" id="1392243"/>
    <lineage>
        <taxon>Eukaryota</taxon>
        <taxon>Fungi</taxon>
        <taxon>Dikarya</taxon>
        <taxon>Ascomycota</taxon>
        <taxon>Pezizomycotina</taxon>
        <taxon>Dothideomycetes</taxon>
        <taxon>Dothideomycetes incertae sedis</taxon>
        <taxon>Eremomycetales</taxon>
        <taxon>Eremomycetaceae</taxon>
        <taxon>Eremomyces</taxon>
    </lineage>
</organism>
<feature type="domain" description="Integral membrane bound transporter" evidence="7">
    <location>
        <begin position="670"/>
        <end position="807"/>
    </location>
</feature>
<dbReference type="OrthoDB" id="68611at2759"/>
<comment type="subcellular location">
    <subcellularLocation>
        <location evidence="1">Membrane</location>
        <topology evidence="1">Multi-pass membrane protein</topology>
    </subcellularLocation>
</comment>
<keyword evidence="3 6" id="KW-1133">Transmembrane helix</keyword>
<feature type="transmembrane region" description="Helical" evidence="6">
    <location>
        <begin position="749"/>
        <end position="769"/>
    </location>
</feature>
<feature type="compositionally biased region" description="Low complexity" evidence="5">
    <location>
        <begin position="61"/>
        <end position="72"/>
    </location>
</feature>
<dbReference type="AlphaFoldDB" id="A0A6G1FYB5"/>
<evidence type="ECO:0000256" key="6">
    <source>
        <dbReference type="SAM" id="Phobius"/>
    </source>
</evidence>
<feature type="transmembrane region" description="Helical" evidence="6">
    <location>
        <begin position="724"/>
        <end position="742"/>
    </location>
</feature>
<dbReference type="InterPro" id="IPR052430">
    <property type="entry name" value="IVT-Associated"/>
</dbReference>
<dbReference type="PANTHER" id="PTHR47804:SF1">
    <property type="entry name" value="DUF2421 DOMAIN-CONTAINING PROTEIN"/>
    <property type="match status" value="1"/>
</dbReference>
<gene>
    <name evidence="8 10" type="ORF">P152DRAFT_483520</name>
</gene>
<dbReference type="PRINTS" id="PR02047">
    <property type="entry name" value="BREFELDNASP4"/>
</dbReference>
<dbReference type="Proteomes" id="UP000504638">
    <property type="component" value="Unplaced"/>
</dbReference>
<evidence type="ECO:0000256" key="4">
    <source>
        <dbReference type="ARBA" id="ARBA00023136"/>
    </source>
</evidence>
<dbReference type="Pfam" id="PF13515">
    <property type="entry name" value="FUSC_2"/>
    <property type="match status" value="1"/>
</dbReference>
<dbReference type="InterPro" id="IPR023244">
    <property type="entry name" value="Brefeldin_A-sensitivity_4"/>
</dbReference>
<keyword evidence="4 6" id="KW-0472">Membrane</keyword>
<feature type="transmembrane region" description="Helical" evidence="6">
    <location>
        <begin position="789"/>
        <end position="812"/>
    </location>
</feature>
<evidence type="ECO:0000256" key="1">
    <source>
        <dbReference type="ARBA" id="ARBA00004141"/>
    </source>
</evidence>
<evidence type="ECO:0000313" key="8">
    <source>
        <dbReference type="EMBL" id="KAF1810793.1"/>
    </source>
</evidence>
<evidence type="ECO:0000313" key="9">
    <source>
        <dbReference type="Proteomes" id="UP000504638"/>
    </source>
</evidence>
<feature type="region of interest" description="Disordered" evidence="5">
    <location>
        <begin position="1"/>
        <end position="22"/>
    </location>
</feature>
<name>A0A6G1FYB5_9PEZI</name>
<feature type="transmembrane region" description="Helical" evidence="6">
    <location>
        <begin position="180"/>
        <end position="201"/>
    </location>
</feature>
<evidence type="ECO:0000256" key="3">
    <source>
        <dbReference type="ARBA" id="ARBA00022989"/>
    </source>
</evidence>
<evidence type="ECO:0000256" key="5">
    <source>
        <dbReference type="SAM" id="MobiDB-lite"/>
    </source>
</evidence>
<feature type="transmembrane region" description="Helical" evidence="6">
    <location>
        <begin position="702"/>
        <end position="718"/>
    </location>
</feature>
<dbReference type="GO" id="GO:0016020">
    <property type="term" value="C:membrane"/>
    <property type="evidence" value="ECO:0007669"/>
    <property type="project" value="UniProtKB-SubCell"/>
</dbReference>
<dbReference type="EMBL" id="ML975164">
    <property type="protein sequence ID" value="KAF1810793.1"/>
    <property type="molecule type" value="Genomic_DNA"/>
</dbReference>
<dbReference type="GeneID" id="54422521"/>
<accession>A0A6G1FYB5</accession>
<feature type="transmembrane region" description="Helical" evidence="6">
    <location>
        <begin position="676"/>
        <end position="695"/>
    </location>
</feature>
<feature type="transmembrane region" description="Helical" evidence="6">
    <location>
        <begin position="241"/>
        <end position="262"/>
    </location>
</feature>
<feature type="compositionally biased region" description="Basic residues" evidence="5">
    <location>
        <begin position="10"/>
        <end position="20"/>
    </location>
</feature>
<dbReference type="InterPro" id="IPR049453">
    <property type="entry name" value="Memb_transporter_dom"/>
</dbReference>
<protein>
    <recommendedName>
        <fullName evidence="7">Integral membrane bound transporter domain-containing protein</fullName>
    </recommendedName>
</protein>
<feature type="transmembrane region" description="Helical" evidence="6">
    <location>
        <begin position="647"/>
        <end position="664"/>
    </location>
</feature>
<feature type="transmembrane region" description="Helical" evidence="6">
    <location>
        <begin position="150"/>
        <end position="174"/>
    </location>
</feature>
<reference evidence="8 10" key="1">
    <citation type="submission" date="2020-01" db="EMBL/GenBank/DDBJ databases">
        <authorList>
            <consortium name="DOE Joint Genome Institute"/>
            <person name="Haridas S."/>
            <person name="Albert R."/>
            <person name="Binder M."/>
            <person name="Bloem J."/>
            <person name="Labutti K."/>
            <person name="Salamov A."/>
            <person name="Andreopoulos B."/>
            <person name="Baker S.E."/>
            <person name="Barry K."/>
            <person name="Bills G."/>
            <person name="Bluhm B.H."/>
            <person name="Cannon C."/>
            <person name="Castanera R."/>
            <person name="Culley D.E."/>
            <person name="Daum C."/>
            <person name="Ezra D."/>
            <person name="Gonzalez J.B."/>
            <person name="Henrissat B."/>
            <person name="Kuo A."/>
            <person name="Liang C."/>
            <person name="Lipzen A."/>
            <person name="Lutzoni F."/>
            <person name="Magnuson J."/>
            <person name="Mondo S."/>
            <person name="Nolan M."/>
            <person name="Ohm R."/>
            <person name="Pangilinan J."/>
            <person name="Park H.-J."/>
            <person name="Ramirez L."/>
            <person name="Alfaro M."/>
            <person name="Sun H."/>
            <person name="Tritt A."/>
            <person name="Yoshinaga Y."/>
            <person name="Zwiers L.-H."/>
            <person name="Turgeon B.G."/>
            <person name="Goodwin S.B."/>
            <person name="Spatafora J.W."/>
            <person name="Crous P.W."/>
            <person name="Grigoriev I.V."/>
        </authorList>
    </citation>
    <scope>NUCLEOTIDE SEQUENCE</scope>
    <source>
        <strain evidence="8 10">CBS 781.70</strain>
    </source>
</reference>
<reference evidence="10" key="3">
    <citation type="submission" date="2025-04" db="UniProtKB">
        <authorList>
            <consortium name="RefSeq"/>
        </authorList>
    </citation>
    <scope>IDENTIFICATION</scope>
    <source>
        <strain evidence="10">CBS 781.70</strain>
    </source>
</reference>
<dbReference type="RefSeq" id="XP_033532424.1">
    <property type="nucleotide sequence ID" value="XM_033681951.1"/>
</dbReference>
<keyword evidence="2 6" id="KW-0812">Transmembrane</keyword>
<evidence type="ECO:0000256" key="2">
    <source>
        <dbReference type="ARBA" id="ARBA00022692"/>
    </source>
</evidence>
<dbReference type="PANTHER" id="PTHR47804">
    <property type="entry name" value="60S RIBOSOMAL PROTEIN L19"/>
    <property type="match status" value="1"/>
</dbReference>
<proteinExistence type="predicted"/>
<feature type="region of interest" description="Disordered" evidence="5">
    <location>
        <begin position="41"/>
        <end position="72"/>
    </location>
</feature>
<keyword evidence="9" id="KW-1185">Reference proteome</keyword>
<feature type="transmembrane region" description="Helical" evidence="6">
    <location>
        <begin position="208"/>
        <end position="226"/>
    </location>
</feature>
<reference evidence="10" key="2">
    <citation type="submission" date="2020-04" db="EMBL/GenBank/DDBJ databases">
        <authorList>
            <consortium name="NCBI Genome Project"/>
        </authorList>
    </citation>
    <scope>NUCLEOTIDE SEQUENCE</scope>
    <source>
        <strain evidence="10">CBS 781.70</strain>
    </source>
</reference>
<evidence type="ECO:0000313" key="10">
    <source>
        <dbReference type="RefSeq" id="XP_033532424.1"/>
    </source>
</evidence>
<feature type="region of interest" description="Disordered" evidence="5">
    <location>
        <begin position="580"/>
        <end position="614"/>
    </location>
</feature>
<sequence length="1045" mass="116318">MNRSANGSRSPKRRRIHRPSIRQATLILPRTGERVRRVFTLQSPSPQPTPDDGPGLQNGYPWSTPTSSGGSPSTWSRINDILLNTWSICVSPLGQGILKCSLAYLLGSMATFVPPIAAILGKNDGKHIAATVTVYFHPARSVGSMIQATMLAFIAFLYAAMISFSSMAVSAFFGNRDMMVLGHVLVLIIFCGGGLGFVGWLKQRMGNPLVNVACSLTSLAIITVLTKEGAVQAAMFSYEKVFQVLKMVLMGITASITINLLVTPSSARTELRKQLVLATDSLEDMLRTITRAFLSGEDEATMQSSFGAASSQFKKTFSKMTTTIQDSAYEHYLLGTAAEHQLMVTLMNCVEQLAQDLGGLRGATTTQFALLNQFTNNSGYKSPDIGSPLLSPFRNETSSLLSSIGDLSVIDEEPHEGSNGRVPELSVPAGPPEIFSYFIAHLGPPMKALAFTMKEILRELPFRTTPPYEIEIDHNFKDSLRDAMDLFAQARKEALDRIYDNKGLSIASSTEMAADLEEIAASCGYFSSSLQDFAEDLMLYLNAIEELQEHLEMVGGPQRSWSWLLIPGFWSMFRRRPKDELGDEEQQPLLTEEERNEQERRPTQTSEQVRKPKRTLRSRLEWHNIKSSFAGAVWKTLSFLAREDVKFAVKVGIGAILFAMWSFIPTTRPFYSHFRGEWGLLSYMLVCSMTIGASNTTGLHRFIGTCVGAVLATLAWIVADENPFVLAILGWLVSCGCFYLIIGRGKGPMGRFILLTYNLSALYAYSLAIQDEDEDDDDEGGINPEIWEIVLHRTTAVMLGCVWGILVTRFFWAISARRKMVDGVAVLWLRMGLIWKRDPLSLLQLVEGEDGITITSAAASAAASFYLDIREVLHLKRYLARLNALKASAAHEFGLRGPFPEATFTRLLDSTERMLDAFYAMKVVITKDLKASRGEAAVLQSTTEERAHLSQRISHLFSVLASSMKLEYPLNDTMPNLGHPRDRFLARLYRVWNERRGEGVLREEDFELFYAYALVTGQVSKEIEQVARDLEELYGVLQEESLKLE</sequence>
<evidence type="ECO:0000259" key="7">
    <source>
        <dbReference type="Pfam" id="PF13515"/>
    </source>
</evidence>